<name>A0ABZ0TUB2_9SPHI</name>
<accession>A0ABZ0TUB2</accession>
<evidence type="ECO:0008006" key="4">
    <source>
        <dbReference type="Google" id="ProtNLM"/>
    </source>
</evidence>
<keyword evidence="1" id="KW-0812">Transmembrane</keyword>
<keyword evidence="1" id="KW-1133">Transmembrane helix</keyword>
<keyword evidence="3" id="KW-1185">Reference proteome</keyword>
<dbReference type="Proteomes" id="UP001324380">
    <property type="component" value="Chromosome"/>
</dbReference>
<evidence type="ECO:0000313" key="3">
    <source>
        <dbReference type="Proteomes" id="UP001324380"/>
    </source>
</evidence>
<feature type="transmembrane region" description="Helical" evidence="1">
    <location>
        <begin position="7"/>
        <end position="29"/>
    </location>
</feature>
<evidence type="ECO:0000256" key="1">
    <source>
        <dbReference type="SAM" id="Phobius"/>
    </source>
</evidence>
<dbReference type="EMBL" id="CP139558">
    <property type="protein sequence ID" value="WPU96703.1"/>
    <property type="molecule type" value="Genomic_DNA"/>
</dbReference>
<evidence type="ECO:0000313" key="2">
    <source>
        <dbReference type="EMBL" id="WPU96703.1"/>
    </source>
</evidence>
<organism evidence="2 3">
    <name type="scientific">Mucilaginibacter sabulilitoris</name>
    <dbReference type="NCBI Taxonomy" id="1173583"/>
    <lineage>
        <taxon>Bacteria</taxon>
        <taxon>Pseudomonadati</taxon>
        <taxon>Bacteroidota</taxon>
        <taxon>Sphingobacteriia</taxon>
        <taxon>Sphingobacteriales</taxon>
        <taxon>Sphingobacteriaceae</taxon>
        <taxon>Mucilaginibacter</taxon>
    </lineage>
</organism>
<proteinExistence type="predicted"/>
<protein>
    <recommendedName>
        <fullName evidence="4">DUF4760 domain-containing protein</fullName>
    </recommendedName>
</protein>
<reference evidence="2 3" key="1">
    <citation type="submission" date="2023-11" db="EMBL/GenBank/DDBJ databases">
        <title>Analysis of the Genomes of Mucilaginibacter gossypii cycad 4 and M. sabulilitoris SNA2: microbes with the potential for plant growth promotion.</title>
        <authorList>
            <person name="Hirsch A.M."/>
            <person name="Humm E."/>
            <person name="Rubbi M."/>
            <person name="Del Vecchio G."/>
            <person name="Ha S.M."/>
            <person name="Pellegrini M."/>
            <person name="Gunsalus R.P."/>
        </authorList>
    </citation>
    <scope>NUCLEOTIDE SEQUENCE [LARGE SCALE GENOMIC DNA]</scope>
    <source>
        <strain evidence="2 3">SNA2</strain>
    </source>
</reference>
<keyword evidence="1" id="KW-0472">Membrane</keyword>
<gene>
    <name evidence="2" type="ORF">SNE25_14355</name>
</gene>
<dbReference type="RefSeq" id="WP_321565794.1">
    <property type="nucleotide sequence ID" value="NZ_CP139558.1"/>
</dbReference>
<sequence>MKSKNLWILVSIVIVVLMATKAIYCLYLVAGTKQDDVKLELIKILAEGVILGILGFWLKYLIDEATKNRERLRQEADARARSEREKKKKLLKIMINLRNACKKMIKAVDDDNSVKAEEMITISDDTPYPELLDDWKMHDFDDDIDKATALYDALYKRLKENNSRIDDAKKSLIKQEVKKWNDYYEAKIRALNTNNNNYYSVSWVQE</sequence>
<feature type="transmembrane region" description="Helical" evidence="1">
    <location>
        <begin position="41"/>
        <end position="62"/>
    </location>
</feature>